<gene>
    <name evidence="3" type="ORF">UY72_C0038G0002</name>
</gene>
<dbReference type="Proteomes" id="UP000034846">
    <property type="component" value="Unassembled WGS sequence"/>
</dbReference>
<name>A0A0G1XFE6_9BACT</name>
<feature type="chain" id="PRO_5002540732" evidence="2">
    <location>
        <begin position="22"/>
        <end position="311"/>
    </location>
</feature>
<evidence type="ECO:0000313" key="4">
    <source>
        <dbReference type="Proteomes" id="UP000034846"/>
    </source>
</evidence>
<proteinExistence type="predicted"/>
<protein>
    <submittedName>
        <fullName evidence="3">Uncharacterized protein</fullName>
    </submittedName>
</protein>
<feature type="compositionally biased region" description="Acidic residues" evidence="1">
    <location>
        <begin position="152"/>
        <end position="171"/>
    </location>
</feature>
<feature type="compositionally biased region" description="Low complexity" evidence="1">
    <location>
        <begin position="141"/>
        <end position="151"/>
    </location>
</feature>
<organism evidence="3 4">
    <name type="scientific">Candidatus Uhrbacteria bacterium GW2011_GWD2_52_7</name>
    <dbReference type="NCBI Taxonomy" id="1618989"/>
    <lineage>
        <taxon>Bacteria</taxon>
        <taxon>Candidatus Uhriibacteriota</taxon>
    </lineage>
</organism>
<feature type="region of interest" description="Disordered" evidence="1">
    <location>
        <begin position="141"/>
        <end position="173"/>
    </location>
</feature>
<evidence type="ECO:0000256" key="1">
    <source>
        <dbReference type="SAM" id="MobiDB-lite"/>
    </source>
</evidence>
<comment type="caution">
    <text evidence="3">The sequence shown here is derived from an EMBL/GenBank/DDBJ whole genome shotgun (WGS) entry which is preliminary data.</text>
</comment>
<evidence type="ECO:0000313" key="3">
    <source>
        <dbReference type="EMBL" id="KKW29605.1"/>
    </source>
</evidence>
<evidence type="ECO:0000256" key="2">
    <source>
        <dbReference type="SAM" id="SignalP"/>
    </source>
</evidence>
<accession>A0A0G1XFE6</accession>
<sequence>MRRFIVFAVALSLFLPRFAWASDAYADSLYTYTPQDLYNPTNVIGAPDGLFADYGESGTYLIVDMGEGEESAEDLLLTVSVFDIGARATLTFYGEDWDTLAYTGDYIPTDSSTWTVEYSGVSAYRYVRIESTTNKEWSLDAVEAEPVSEPAAETEEPAEPTDEEPTEESAELEGGTLIKSDEFSAVYLLGSDDKRHAFPNETVFFSWGYSFDDVVTLFAEDLAGYTLGRNVTIKPASYLVKLPTNPKVYAVAPDATLRWVTSESVAVSLYGTDWANDVVDVADVFWGNYSVGEDIDESSDAEGWEVSEHAF</sequence>
<reference evidence="3 4" key="1">
    <citation type="journal article" date="2015" name="Nature">
        <title>rRNA introns, odd ribosomes, and small enigmatic genomes across a large radiation of phyla.</title>
        <authorList>
            <person name="Brown C.T."/>
            <person name="Hug L.A."/>
            <person name="Thomas B.C."/>
            <person name="Sharon I."/>
            <person name="Castelle C.J."/>
            <person name="Singh A."/>
            <person name="Wilkins M.J."/>
            <person name="Williams K.H."/>
            <person name="Banfield J.F."/>
        </authorList>
    </citation>
    <scope>NUCLEOTIDE SEQUENCE [LARGE SCALE GENOMIC DNA]</scope>
</reference>
<dbReference type="AlphaFoldDB" id="A0A0G1XFE6"/>
<keyword evidence="2" id="KW-0732">Signal</keyword>
<dbReference type="EMBL" id="LCRD01000038">
    <property type="protein sequence ID" value="KKW29605.1"/>
    <property type="molecule type" value="Genomic_DNA"/>
</dbReference>
<feature type="signal peptide" evidence="2">
    <location>
        <begin position="1"/>
        <end position="21"/>
    </location>
</feature>